<dbReference type="EMBL" id="MFVL01000024">
    <property type="protein sequence ID" value="OGJ01046.1"/>
    <property type="molecule type" value="Genomic_DNA"/>
</dbReference>
<dbReference type="Proteomes" id="UP000177693">
    <property type="component" value="Unassembled WGS sequence"/>
</dbReference>
<reference evidence="2 3" key="1">
    <citation type="journal article" date="2016" name="Nat. Commun.">
        <title>Thousands of microbial genomes shed light on interconnected biogeochemical processes in an aquifer system.</title>
        <authorList>
            <person name="Anantharaman K."/>
            <person name="Brown C.T."/>
            <person name="Hug L.A."/>
            <person name="Sharon I."/>
            <person name="Castelle C.J."/>
            <person name="Probst A.J."/>
            <person name="Thomas B.C."/>
            <person name="Singh A."/>
            <person name="Wilkins M.J."/>
            <person name="Karaoz U."/>
            <person name="Brodie E.L."/>
            <person name="Williams K.H."/>
            <person name="Hubbard S.S."/>
            <person name="Banfield J.F."/>
        </authorList>
    </citation>
    <scope>NUCLEOTIDE SEQUENCE [LARGE SCALE GENOMIC DNA]</scope>
</reference>
<sequence length="271" mass="31435">MKGRNILNSPRLLELKRKRRRIFFGKFLLVVFSLATIFAGLIYLSRLSALNIKEVKIISSGAIDAPTVKTAVETEITGNYLWFLPKTNILFYPKKKIETELYHKFKRIKDIDISIKDQKILEVQLTEREATYLWCEEPEKCSFMDSSGYVFDTVPYFSGNVYFKFFGPLSGDNFAPEIFDKVIAFKNTLLDLGIKPTSLYLVGEDIEIYLSSKSPYSPKIIFKKDFNLEAISENLQTALDAEPLKSNFKNKYASLEYIDLRYGNKVYYKFR</sequence>
<name>A0A1F6Y3X8_9BACT</name>
<protein>
    <recommendedName>
        <fullName evidence="4">POTRA domain-containing protein</fullName>
    </recommendedName>
</protein>
<gene>
    <name evidence="2" type="ORF">A3I23_01945</name>
</gene>
<evidence type="ECO:0000256" key="1">
    <source>
        <dbReference type="SAM" id="Phobius"/>
    </source>
</evidence>
<organism evidence="2 3">
    <name type="scientific">Candidatus Nomurabacteria bacterium RIFCSPLOWO2_02_FULL_40_67</name>
    <dbReference type="NCBI Taxonomy" id="1801787"/>
    <lineage>
        <taxon>Bacteria</taxon>
        <taxon>Candidatus Nomuraibacteriota</taxon>
    </lineage>
</organism>
<keyword evidence="1" id="KW-0472">Membrane</keyword>
<keyword evidence="1" id="KW-0812">Transmembrane</keyword>
<evidence type="ECO:0008006" key="4">
    <source>
        <dbReference type="Google" id="ProtNLM"/>
    </source>
</evidence>
<keyword evidence="1" id="KW-1133">Transmembrane helix</keyword>
<proteinExistence type="predicted"/>
<dbReference type="AlphaFoldDB" id="A0A1F6Y3X8"/>
<evidence type="ECO:0000313" key="3">
    <source>
        <dbReference type="Proteomes" id="UP000177693"/>
    </source>
</evidence>
<accession>A0A1F6Y3X8</accession>
<feature type="transmembrane region" description="Helical" evidence="1">
    <location>
        <begin position="21"/>
        <end position="44"/>
    </location>
</feature>
<evidence type="ECO:0000313" key="2">
    <source>
        <dbReference type="EMBL" id="OGJ01046.1"/>
    </source>
</evidence>
<comment type="caution">
    <text evidence="2">The sequence shown here is derived from an EMBL/GenBank/DDBJ whole genome shotgun (WGS) entry which is preliminary data.</text>
</comment>